<evidence type="ECO:0000313" key="3">
    <source>
        <dbReference type="Proteomes" id="UP000619078"/>
    </source>
</evidence>
<gene>
    <name evidence="2" type="ORF">IDJ76_00150</name>
</gene>
<evidence type="ECO:0000313" key="2">
    <source>
        <dbReference type="EMBL" id="MBD1391494.1"/>
    </source>
</evidence>
<dbReference type="EMBL" id="JACWMX010000001">
    <property type="protein sequence ID" value="MBD1391494.1"/>
    <property type="molecule type" value="Genomic_DNA"/>
</dbReference>
<dbReference type="AlphaFoldDB" id="A0A926S0U8"/>
<keyword evidence="3" id="KW-1185">Reference proteome</keyword>
<dbReference type="Proteomes" id="UP000619078">
    <property type="component" value="Unassembled WGS sequence"/>
</dbReference>
<dbReference type="InterPro" id="IPR012577">
    <property type="entry name" value="NIPSNAP"/>
</dbReference>
<proteinExistence type="predicted"/>
<dbReference type="Pfam" id="PF07978">
    <property type="entry name" value="NIPSNAP"/>
    <property type="match status" value="1"/>
</dbReference>
<feature type="domain" description="NIPSNAP" evidence="1">
    <location>
        <begin position="144"/>
        <end position="246"/>
    </location>
</feature>
<sequence>MLAFFSVCSVQEIQAQTNKGYYMLKVYHLKNSAQQQLTESYLKEFYVPKLHKLNIKNVGVFKTLDQDTTNKRIYVLIPFDNWKKIENLDANVSDETTQAGRDYINADFKNPPYTRMETIILNAFATRTSPSVPKLTAPKADRVYELRSYESATEQYHRNKVKMFNSGETDLFDRIGSNPVFYGSVIAGAKMPNLMYMTAYDSMKERDKHWEVFSAAPEWKVLIAKDEYKNNVTKNDITFLHPTDYSDF</sequence>
<protein>
    <submittedName>
        <fullName evidence="2">NIPSNAP family protein</fullName>
    </submittedName>
</protein>
<comment type="caution">
    <text evidence="2">The sequence shown here is derived from an EMBL/GenBank/DDBJ whole genome shotgun (WGS) entry which is preliminary data.</text>
</comment>
<reference evidence="2" key="1">
    <citation type="submission" date="2020-09" db="EMBL/GenBank/DDBJ databases">
        <title>Novel species of Mucilaginibacter isolated from a glacier on the Tibetan Plateau.</title>
        <authorList>
            <person name="Liu Q."/>
            <person name="Xin Y.-H."/>
        </authorList>
    </citation>
    <scope>NUCLEOTIDE SEQUENCE</scope>
    <source>
        <strain evidence="2">ZB1P21</strain>
    </source>
</reference>
<evidence type="ECO:0000259" key="1">
    <source>
        <dbReference type="Pfam" id="PF07978"/>
    </source>
</evidence>
<dbReference type="Gene3D" id="3.30.70.100">
    <property type="match status" value="2"/>
</dbReference>
<dbReference type="InterPro" id="IPR011008">
    <property type="entry name" value="Dimeric_a/b-barrel"/>
</dbReference>
<dbReference type="SUPFAM" id="SSF54909">
    <property type="entry name" value="Dimeric alpha+beta barrel"/>
    <property type="match status" value="1"/>
</dbReference>
<accession>A0A926S0U8</accession>
<name>A0A926S0U8_9SPHI</name>
<organism evidence="2 3">
    <name type="scientific">Mucilaginibacter glaciei</name>
    <dbReference type="NCBI Taxonomy" id="2772109"/>
    <lineage>
        <taxon>Bacteria</taxon>
        <taxon>Pseudomonadati</taxon>
        <taxon>Bacteroidota</taxon>
        <taxon>Sphingobacteriia</taxon>
        <taxon>Sphingobacteriales</taxon>
        <taxon>Sphingobacteriaceae</taxon>
        <taxon>Mucilaginibacter</taxon>
    </lineage>
</organism>